<evidence type="ECO:0000313" key="10">
    <source>
        <dbReference type="EMBL" id="AKH22043.1"/>
    </source>
</evidence>
<evidence type="ECO:0000256" key="3">
    <source>
        <dbReference type="ARBA" id="ARBA00012737"/>
    </source>
</evidence>
<dbReference type="PIRSF" id="PIRSF001589">
    <property type="entry name" value="Asn_synthetase_glu-h"/>
    <property type="match status" value="1"/>
</dbReference>
<evidence type="ECO:0000259" key="8">
    <source>
        <dbReference type="Pfam" id="PF00733"/>
    </source>
</evidence>
<dbReference type="SUPFAM" id="SSF52402">
    <property type="entry name" value="Adenine nucleotide alpha hydrolases-like"/>
    <property type="match status" value="1"/>
</dbReference>
<dbReference type="InterPro" id="IPR051786">
    <property type="entry name" value="ASN_synthetase/amidase"/>
</dbReference>
<dbReference type="SUPFAM" id="SSF56235">
    <property type="entry name" value="N-terminal nucleophile aminohydrolases (Ntn hydrolases)"/>
    <property type="match status" value="1"/>
</dbReference>
<dbReference type="GO" id="GO:0004066">
    <property type="term" value="F:asparagine synthase (glutamine-hydrolyzing) activity"/>
    <property type="evidence" value="ECO:0007669"/>
    <property type="project" value="UniProtKB-EC"/>
</dbReference>
<evidence type="ECO:0000256" key="7">
    <source>
        <dbReference type="PIRSR" id="PIRSR001589-3"/>
    </source>
</evidence>
<accession>A0A0F7K4Y2</accession>
<evidence type="ECO:0000256" key="5">
    <source>
        <dbReference type="ARBA" id="ARBA00022840"/>
    </source>
</evidence>
<evidence type="ECO:0000259" key="9">
    <source>
        <dbReference type="Pfam" id="PF13537"/>
    </source>
</evidence>
<dbReference type="InterPro" id="IPR029055">
    <property type="entry name" value="Ntn_hydrolases_N"/>
</dbReference>
<dbReference type="Pfam" id="PF13537">
    <property type="entry name" value="GATase_7"/>
    <property type="match status" value="1"/>
</dbReference>
<sequence>MLGGVFATDANQVDRETLTSISRGLNSSRELLISNSDRCGAISSDSLSAMSNGVVVALVGRPHWNIKELQDHASREGHASALSEAYGKYGTACIDHIEGPFSALILDPNDNRAIAVTDRLGLQPVYYAELRNGVVFSSSASGVLGHPAVGKELREDGIYDYVYFHMVPSPVSIYKRIKKIPAGHLVELSDGCLNQKNYWTPQFLEDNQEDLPALSEKLKYLLKESVKDATDDYSVTGSFLSGGLDSSTVAGCMSELHDNTEAFSIGFSAEGYDEMAFARITAKHFGIHLNEYYVTPDDVVDALPVIATSYDEPFGNSSALPAYFCAKLAKDHGMARLLGGDGGDELFAGNERYAKQGVFEAYHKIPSSFRKYMLEPVIRHLPKGTTLFDKARSYIDQANTPLPDRVQTYNFLHQHNPAEIFSSEFLTAVDTDAPLRLQRETYSRPSNASTLNRMLYFDWQYTLADNDIRKVSHMCAVAGVEVTYPMLDERLLRFSLEIPSNLKLKGSNLRHFYKLALTNWLPQETIDKRKQGFGLPFGVWMQNHKPLQELAYNSLLELKKTHVFNNGFLDHAIELHRKGHAAYYGELIWILTVLQLWMEKHSR</sequence>
<evidence type="ECO:0000256" key="4">
    <source>
        <dbReference type="ARBA" id="ARBA00022741"/>
    </source>
</evidence>
<evidence type="ECO:0000256" key="2">
    <source>
        <dbReference type="ARBA" id="ARBA00005752"/>
    </source>
</evidence>
<dbReference type="Gene3D" id="3.60.20.10">
    <property type="entry name" value="Glutamine Phosphoribosylpyrophosphate, subunit 1, domain 1"/>
    <property type="match status" value="1"/>
</dbReference>
<organism evidence="10 11">
    <name type="scientific">Sedimenticola thiotaurini</name>
    <dbReference type="NCBI Taxonomy" id="1543721"/>
    <lineage>
        <taxon>Bacteria</taxon>
        <taxon>Pseudomonadati</taxon>
        <taxon>Pseudomonadota</taxon>
        <taxon>Gammaproteobacteria</taxon>
        <taxon>Chromatiales</taxon>
        <taxon>Sedimenticolaceae</taxon>
        <taxon>Sedimenticola</taxon>
    </lineage>
</organism>
<dbReference type="EMBL" id="CP011412">
    <property type="protein sequence ID" value="AKH22043.1"/>
    <property type="molecule type" value="Genomic_DNA"/>
</dbReference>
<feature type="domain" description="Glutamine amidotransferase type-2" evidence="9">
    <location>
        <begin position="79"/>
        <end position="141"/>
    </location>
</feature>
<evidence type="ECO:0000256" key="1">
    <source>
        <dbReference type="ARBA" id="ARBA00005187"/>
    </source>
</evidence>
<proteinExistence type="inferred from homology"/>
<keyword evidence="4" id="KW-0547">Nucleotide-binding</keyword>
<dbReference type="CDD" id="cd01991">
    <property type="entry name" value="Asn_synthase_B_C"/>
    <property type="match status" value="1"/>
</dbReference>
<protein>
    <recommendedName>
        <fullName evidence="3">asparagine synthase (glutamine-hydrolyzing)</fullName>
        <ecNumber evidence="3">6.3.5.4</ecNumber>
    </recommendedName>
</protein>
<dbReference type="EC" id="6.3.5.4" evidence="3"/>
<dbReference type="Pfam" id="PF00733">
    <property type="entry name" value="Asn_synthase"/>
    <property type="match status" value="1"/>
</dbReference>
<name>A0A0F7K4Y2_9GAMM</name>
<comment type="pathway">
    <text evidence="1">Amino-acid biosynthesis; L-asparagine biosynthesis; L-asparagine from L-aspartate (L-Gln route): step 1/1.</text>
</comment>
<dbReference type="OrthoDB" id="9763290at2"/>
<dbReference type="InterPro" id="IPR006426">
    <property type="entry name" value="Asn_synth_AEB"/>
</dbReference>
<dbReference type="GO" id="GO:0005829">
    <property type="term" value="C:cytosol"/>
    <property type="evidence" value="ECO:0007669"/>
    <property type="project" value="TreeGrafter"/>
</dbReference>
<evidence type="ECO:0000256" key="6">
    <source>
        <dbReference type="ARBA" id="ARBA00048741"/>
    </source>
</evidence>
<dbReference type="Gene3D" id="3.40.50.620">
    <property type="entry name" value="HUPs"/>
    <property type="match status" value="1"/>
</dbReference>
<dbReference type="KEGG" id="seds:AAY24_04305"/>
<dbReference type="InterPro" id="IPR014729">
    <property type="entry name" value="Rossmann-like_a/b/a_fold"/>
</dbReference>
<dbReference type="PANTHER" id="PTHR43284:SF1">
    <property type="entry name" value="ASPARAGINE SYNTHETASE"/>
    <property type="match status" value="1"/>
</dbReference>
<keyword evidence="5" id="KW-0067">ATP-binding</keyword>
<feature type="site" description="Important for beta-aspartyl-AMP intermediate formation" evidence="7">
    <location>
        <position position="341"/>
    </location>
</feature>
<dbReference type="PATRIC" id="fig|1543721.4.peg.900"/>
<comment type="similarity">
    <text evidence="2">Belongs to the asparagine synthetase family.</text>
</comment>
<comment type="catalytic activity">
    <reaction evidence="6">
        <text>L-aspartate + L-glutamine + ATP + H2O = L-asparagine + L-glutamate + AMP + diphosphate + H(+)</text>
        <dbReference type="Rhea" id="RHEA:12228"/>
        <dbReference type="ChEBI" id="CHEBI:15377"/>
        <dbReference type="ChEBI" id="CHEBI:15378"/>
        <dbReference type="ChEBI" id="CHEBI:29985"/>
        <dbReference type="ChEBI" id="CHEBI:29991"/>
        <dbReference type="ChEBI" id="CHEBI:30616"/>
        <dbReference type="ChEBI" id="CHEBI:33019"/>
        <dbReference type="ChEBI" id="CHEBI:58048"/>
        <dbReference type="ChEBI" id="CHEBI:58359"/>
        <dbReference type="ChEBI" id="CHEBI:456215"/>
        <dbReference type="EC" id="6.3.5.4"/>
    </reaction>
</comment>
<dbReference type="InterPro" id="IPR001962">
    <property type="entry name" value="Asn_synthase"/>
</dbReference>
<evidence type="ECO:0000313" key="11">
    <source>
        <dbReference type="Proteomes" id="UP000034410"/>
    </source>
</evidence>
<dbReference type="InterPro" id="IPR017932">
    <property type="entry name" value="GATase_2_dom"/>
</dbReference>
<dbReference type="GO" id="GO:0006529">
    <property type="term" value="P:asparagine biosynthetic process"/>
    <property type="evidence" value="ECO:0007669"/>
    <property type="project" value="InterPro"/>
</dbReference>
<feature type="domain" description="Asparagine synthetase" evidence="8">
    <location>
        <begin position="218"/>
        <end position="599"/>
    </location>
</feature>
<keyword evidence="11" id="KW-1185">Reference proteome</keyword>
<dbReference type="AlphaFoldDB" id="A0A0F7K4Y2"/>
<dbReference type="GO" id="GO:0005524">
    <property type="term" value="F:ATP binding"/>
    <property type="evidence" value="ECO:0007669"/>
    <property type="project" value="UniProtKB-KW"/>
</dbReference>
<dbReference type="Proteomes" id="UP000034410">
    <property type="component" value="Chromosome"/>
</dbReference>
<dbReference type="PANTHER" id="PTHR43284">
    <property type="entry name" value="ASPARAGINE SYNTHETASE (GLUTAMINE-HYDROLYZING)"/>
    <property type="match status" value="1"/>
</dbReference>
<reference evidence="10 11" key="1">
    <citation type="journal article" date="2015" name="Genome Announc.">
        <title>Complete Genome Sequence of Sedimenticola thiotaurini Strain SIP-G1, a Polyphosphate- and Polyhydroxyalkanoate-Accumulating Sulfur-Oxidizing Gammaproteobacterium Isolated from Salt Marsh Sediments.</title>
        <authorList>
            <person name="Flood B.E."/>
            <person name="Jones D.S."/>
            <person name="Bailey J.V."/>
        </authorList>
    </citation>
    <scope>NUCLEOTIDE SEQUENCE [LARGE SCALE GENOMIC DNA]</scope>
    <source>
        <strain evidence="10 11">SIP-G1</strain>
    </source>
</reference>
<gene>
    <name evidence="10" type="ORF">AAY24_04305</name>
</gene>